<keyword evidence="6" id="KW-0472">Membrane</keyword>
<evidence type="ECO:0000256" key="5">
    <source>
        <dbReference type="ARBA" id="ARBA00022723"/>
    </source>
</evidence>
<dbReference type="Pfam" id="PF00067">
    <property type="entry name" value="p450"/>
    <property type="match status" value="1"/>
</dbReference>
<dbReference type="PRINTS" id="PR00463">
    <property type="entry name" value="EP450I"/>
</dbReference>
<dbReference type="AlphaFoldDB" id="A0AAV8TA54"/>
<evidence type="ECO:0000256" key="7">
    <source>
        <dbReference type="ARBA" id="ARBA00023002"/>
    </source>
</evidence>
<keyword evidence="6" id="KW-1133">Transmembrane helix</keyword>
<keyword evidence="5 9" id="KW-0479">Metal-binding</keyword>
<dbReference type="PRINTS" id="PR00385">
    <property type="entry name" value="P450"/>
</dbReference>
<protein>
    <recommendedName>
        <fullName evidence="14">Cytochrome P450</fullName>
    </recommendedName>
</protein>
<evidence type="ECO:0000256" key="10">
    <source>
        <dbReference type="RuleBase" id="RU000461"/>
    </source>
</evidence>
<dbReference type="FunFam" id="1.10.630.10:FF:000022">
    <property type="entry name" value="Taxadiene 5-alpha hydroxylase"/>
    <property type="match status" value="1"/>
</dbReference>
<comment type="cofactor">
    <cofactor evidence="1 9">
        <name>heme</name>
        <dbReference type="ChEBI" id="CHEBI:30413"/>
    </cofactor>
</comment>
<dbReference type="InterPro" id="IPR017972">
    <property type="entry name" value="Cyt_P450_CS"/>
</dbReference>
<reference evidence="12 13" key="1">
    <citation type="submission" date="2021-09" db="EMBL/GenBank/DDBJ databases">
        <title>Genomic insights and catalytic innovation underlie evolution of tropane alkaloids biosynthesis.</title>
        <authorList>
            <person name="Wang Y.-J."/>
            <person name="Tian T."/>
            <person name="Huang J.-P."/>
            <person name="Huang S.-X."/>
        </authorList>
    </citation>
    <scope>NUCLEOTIDE SEQUENCE [LARGE SCALE GENOMIC DNA]</scope>
    <source>
        <strain evidence="12">KIB-2018</strain>
        <tissue evidence="12">Leaf</tissue>
    </source>
</reference>
<dbReference type="PROSITE" id="PS00086">
    <property type="entry name" value="CYTOCHROME_P450"/>
    <property type="match status" value="1"/>
</dbReference>
<evidence type="ECO:0000313" key="13">
    <source>
        <dbReference type="Proteomes" id="UP001159364"/>
    </source>
</evidence>
<keyword evidence="9 10" id="KW-0349">Heme</keyword>
<evidence type="ECO:0000256" key="3">
    <source>
        <dbReference type="ARBA" id="ARBA00010617"/>
    </source>
</evidence>
<evidence type="ECO:0000256" key="4">
    <source>
        <dbReference type="ARBA" id="ARBA00022692"/>
    </source>
</evidence>
<organism evidence="12 13">
    <name type="scientific">Erythroxylum novogranatense</name>
    <dbReference type="NCBI Taxonomy" id="1862640"/>
    <lineage>
        <taxon>Eukaryota</taxon>
        <taxon>Viridiplantae</taxon>
        <taxon>Streptophyta</taxon>
        <taxon>Embryophyta</taxon>
        <taxon>Tracheophyta</taxon>
        <taxon>Spermatophyta</taxon>
        <taxon>Magnoliopsida</taxon>
        <taxon>eudicotyledons</taxon>
        <taxon>Gunneridae</taxon>
        <taxon>Pentapetalae</taxon>
        <taxon>rosids</taxon>
        <taxon>fabids</taxon>
        <taxon>Malpighiales</taxon>
        <taxon>Erythroxylaceae</taxon>
        <taxon>Erythroxylum</taxon>
    </lineage>
</organism>
<proteinExistence type="inferred from homology"/>
<evidence type="ECO:0000256" key="6">
    <source>
        <dbReference type="ARBA" id="ARBA00022989"/>
    </source>
</evidence>
<comment type="subcellular location">
    <subcellularLocation>
        <location evidence="2">Membrane</location>
        <topology evidence="2">Single-pass membrane protein</topology>
    </subcellularLocation>
</comment>
<keyword evidence="11" id="KW-0732">Signal</keyword>
<dbReference type="GO" id="GO:0016705">
    <property type="term" value="F:oxidoreductase activity, acting on paired donors, with incorporation or reduction of molecular oxygen"/>
    <property type="evidence" value="ECO:0007669"/>
    <property type="project" value="InterPro"/>
</dbReference>
<name>A0AAV8TA54_9ROSI</name>
<keyword evidence="8 9" id="KW-0408">Iron</keyword>
<dbReference type="GO" id="GO:0020037">
    <property type="term" value="F:heme binding"/>
    <property type="evidence" value="ECO:0007669"/>
    <property type="project" value="InterPro"/>
</dbReference>
<sequence length="472" mass="53967">MSTLLGIFIFIIPIFLLFIKSGRSTENLPPGSLGIPFFGQSLSLLQAMRANTAEKWIEQRVQKYGTISKLTLFGKSTVFICGQAANKLVFTSDGNILSNQQTQSIRMILGDRNLLELSGPDHKRVREALISFLKPEPLKLYVGKMSEEVMLHMDTHWKGKEEVKVLPLMKTLTFNIICSLLFGVERGIRREKLVNWFQEMIEGMWAIPMNMPFTTYNRSLRANKRAQILIKELISEKKSEIEQNTGDSYQDLITSMLSKHDKQNGEAISEKEIIHNVLLVMTAGHDTSSILITFMVRLFANEPSIYKAVLQEQEDIAKSKQSGESLTWDDLGKMKYTWRVALETLRMYPPVFGGFRTAVKDIEYNGYLIPKGWQVFWVTSMTHNDDKVFPEPFKFDPSRFENQAAIPPYCFIPFGAGSRICPGYEFAKIETLVTMHYLVTRFTWELCADNNFCRVPMPVPTKGLPVKITPRK</sequence>
<dbReference type="GO" id="GO:0004497">
    <property type="term" value="F:monooxygenase activity"/>
    <property type="evidence" value="ECO:0007669"/>
    <property type="project" value="UniProtKB-KW"/>
</dbReference>
<dbReference type="CDD" id="cd11043">
    <property type="entry name" value="CYP90-like"/>
    <property type="match status" value="1"/>
</dbReference>
<dbReference type="Gene3D" id="1.10.630.10">
    <property type="entry name" value="Cytochrome P450"/>
    <property type="match status" value="1"/>
</dbReference>
<keyword evidence="10" id="KW-0503">Monooxygenase</keyword>
<feature type="binding site" description="axial binding residue" evidence="9">
    <location>
        <position position="421"/>
    </location>
    <ligand>
        <name>heme</name>
        <dbReference type="ChEBI" id="CHEBI:30413"/>
    </ligand>
    <ligandPart>
        <name>Fe</name>
        <dbReference type="ChEBI" id="CHEBI:18248"/>
    </ligandPart>
</feature>
<keyword evidence="13" id="KW-1185">Reference proteome</keyword>
<evidence type="ECO:0000313" key="12">
    <source>
        <dbReference type="EMBL" id="KAJ8763706.1"/>
    </source>
</evidence>
<evidence type="ECO:0000256" key="2">
    <source>
        <dbReference type="ARBA" id="ARBA00004167"/>
    </source>
</evidence>
<feature type="signal peptide" evidence="11">
    <location>
        <begin position="1"/>
        <end position="24"/>
    </location>
</feature>
<evidence type="ECO:0000256" key="9">
    <source>
        <dbReference type="PIRSR" id="PIRSR602401-1"/>
    </source>
</evidence>
<dbReference type="EMBL" id="JAIWQS010000005">
    <property type="protein sequence ID" value="KAJ8763706.1"/>
    <property type="molecule type" value="Genomic_DNA"/>
</dbReference>
<dbReference type="InterPro" id="IPR001128">
    <property type="entry name" value="Cyt_P450"/>
</dbReference>
<keyword evidence="7 10" id="KW-0560">Oxidoreductase</keyword>
<dbReference type="InterPro" id="IPR036396">
    <property type="entry name" value="Cyt_P450_sf"/>
</dbReference>
<evidence type="ECO:0000256" key="1">
    <source>
        <dbReference type="ARBA" id="ARBA00001971"/>
    </source>
</evidence>
<comment type="caution">
    <text evidence="12">The sequence shown here is derived from an EMBL/GenBank/DDBJ whole genome shotgun (WGS) entry which is preliminary data.</text>
</comment>
<dbReference type="GO" id="GO:0016125">
    <property type="term" value="P:sterol metabolic process"/>
    <property type="evidence" value="ECO:0007669"/>
    <property type="project" value="TreeGrafter"/>
</dbReference>
<dbReference type="InterPro" id="IPR002401">
    <property type="entry name" value="Cyt_P450_E_grp-I"/>
</dbReference>
<gene>
    <name evidence="12" type="ORF">K2173_003178</name>
</gene>
<keyword evidence="4" id="KW-0812">Transmembrane</keyword>
<feature type="chain" id="PRO_5043518828" description="Cytochrome P450" evidence="11">
    <location>
        <begin position="25"/>
        <end position="472"/>
    </location>
</feature>
<evidence type="ECO:0000256" key="8">
    <source>
        <dbReference type="ARBA" id="ARBA00023004"/>
    </source>
</evidence>
<dbReference type="GO" id="GO:0016020">
    <property type="term" value="C:membrane"/>
    <property type="evidence" value="ECO:0007669"/>
    <property type="project" value="UniProtKB-SubCell"/>
</dbReference>
<dbReference type="SUPFAM" id="SSF48264">
    <property type="entry name" value="Cytochrome P450"/>
    <property type="match status" value="1"/>
</dbReference>
<dbReference type="PANTHER" id="PTHR24286:SF190">
    <property type="entry name" value="CYTOCHROME P450"/>
    <property type="match status" value="1"/>
</dbReference>
<dbReference type="GO" id="GO:0005506">
    <property type="term" value="F:iron ion binding"/>
    <property type="evidence" value="ECO:0007669"/>
    <property type="project" value="InterPro"/>
</dbReference>
<accession>A0AAV8TA54</accession>
<evidence type="ECO:0000256" key="11">
    <source>
        <dbReference type="SAM" id="SignalP"/>
    </source>
</evidence>
<evidence type="ECO:0008006" key="14">
    <source>
        <dbReference type="Google" id="ProtNLM"/>
    </source>
</evidence>
<dbReference type="PANTHER" id="PTHR24286">
    <property type="entry name" value="CYTOCHROME P450 26"/>
    <property type="match status" value="1"/>
</dbReference>
<dbReference type="Proteomes" id="UP001159364">
    <property type="component" value="Linkage Group LG05"/>
</dbReference>
<comment type="similarity">
    <text evidence="3 10">Belongs to the cytochrome P450 family.</text>
</comment>